<dbReference type="Gene3D" id="1.10.10.10">
    <property type="entry name" value="Winged helix-like DNA-binding domain superfamily/Winged helix DNA-binding domain"/>
    <property type="match status" value="1"/>
</dbReference>
<keyword evidence="1" id="KW-0227">DNA damage</keyword>
<dbReference type="Pfam" id="PF01035">
    <property type="entry name" value="DNA_binding_1"/>
    <property type="match status" value="1"/>
</dbReference>
<dbReference type="PANTHER" id="PTHR42942">
    <property type="entry name" value="6-O-METHYLGUANINE DNA METHYLTRANSFERASE"/>
    <property type="match status" value="1"/>
</dbReference>
<dbReference type="InterPro" id="IPR036388">
    <property type="entry name" value="WH-like_DNA-bd_sf"/>
</dbReference>
<gene>
    <name evidence="6" type="ORF">CLIB1423_05S05622</name>
</gene>
<feature type="domain" description="Methylated-DNA-[protein]-cysteine S-methyltransferase DNA binding" evidence="5">
    <location>
        <begin position="36"/>
        <end position="133"/>
    </location>
</feature>
<evidence type="ECO:0000256" key="3">
    <source>
        <dbReference type="ARBA" id="ARBA00031621"/>
    </source>
</evidence>
<keyword evidence="7" id="KW-1185">Reference proteome</keyword>
<dbReference type="CDD" id="cd06445">
    <property type="entry name" value="ATase"/>
    <property type="match status" value="1"/>
</dbReference>
<evidence type="ECO:0000256" key="2">
    <source>
        <dbReference type="ARBA" id="ARBA00030795"/>
    </source>
</evidence>
<dbReference type="GO" id="GO:0003824">
    <property type="term" value="F:catalytic activity"/>
    <property type="evidence" value="ECO:0007669"/>
    <property type="project" value="InterPro"/>
</dbReference>
<dbReference type="OrthoDB" id="2548197at2759"/>
<dbReference type="SUPFAM" id="SSF46767">
    <property type="entry name" value="Methylated DNA-protein cysteine methyltransferase, C-terminal domain"/>
    <property type="match status" value="1"/>
</dbReference>
<dbReference type="InterPro" id="IPR052520">
    <property type="entry name" value="ATL_DNA_repair"/>
</dbReference>
<dbReference type="EMBL" id="CAKXYY010000005">
    <property type="protein sequence ID" value="CAH2352101.1"/>
    <property type="molecule type" value="Genomic_DNA"/>
</dbReference>
<evidence type="ECO:0000259" key="5">
    <source>
        <dbReference type="Pfam" id="PF01035"/>
    </source>
</evidence>
<comment type="caution">
    <text evidence="6">The sequence shown here is derived from an EMBL/GenBank/DDBJ whole genome shotgun (WGS) entry which is preliminary data.</text>
</comment>
<sequence>MLMEILFSPVLFLVGYTLNSIFAARIMKLTDESKSFYLAVYLVASKIPYGKVISYGHIAYLLGKPQNARQVGSSMKHLDMIVQALNAELPEEEQLDRQALPWWRVVSSAGKISPRGNSSSEFRQAEILRSEKVEVSDALFIDLQEFGWFPEDVDY</sequence>
<dbReference type="InterPro" id="IPR014048">
    <property type="entry name" value="MethylDNA_cys_MeTrfase_DNA-bd"/>
</dbReference>
<protein>
    <recommendedName>
        <fullName evidence="2">6-O-methylguanine-DNA methyltransferase</fullName>
    </recommendedName>
    <alternativeName>
        <fullName evidence="4">DNA repair MTase</fullName>
    </alternativeName>
    <alternativeName>
        <fullName evidence="3">O-6-methylguanine-DNA-alkyltransferase</fullName>
    </alternativeName>
</protein>
<organism evidence="6 7">
    <name type="scientific">[Candida] railenensis</name>
    <dbReference type="NCBI Taxonomy" id="45579"/>
    <lineage>
        <taxon>Eukaryota</taxon>
        <taxon>Fungi</taxon>
        <taxon>Dikarya</taxon>
        <taxon>Ascomycota</taxon>
        <taxon>Saccharomycotina</taxon>
        <taxon>Pichiomycetes</taxon>
        <taxon>Debaryomycetaceae</taxon>
        <taxon>Kurtzmaniella</taxon>
    </lineage>
</organism>
<proteinExistence type="predicted"/>
<evidence type="ECO:0000256" key="1">
    <source>
        <dbReference type="ARBA" id="ARBA00022763"/>
    </source>
</evidence>
<evidence type="ECO:0000256" key="4">
    <source>
        <dbReference type="ARBA" id="ARBA00033095"/>
    </source>
</evidence>
<evidence type="ECO:0000313" key="6">
    <source>
        <dbReference type="EMBL" id="CAH2352101.1"/>
    </source>
</evidence>
<dbReference type="InterPro" id="IPR036217">
    <property type="entry name" value="MethylDNA_cys_MeTrfase_DNAb"/>
</dbReference>
<evidence type="ECO:0000313" key="7">
    <source>
        <dbReference type="Proteomes" id="UP000837801"/>
    </source>
</evidence>
<dbReference type="AlphaFoldDB" id="A0A9P0VY11"/>
<reference evidence="6" key="1">
    <citation type="submission" date="2022-03" db="EMBL/GenBank/DDBJ databases">
        <authorList>
            <person name="Legras J.-L."/>
            <person name="Devillers H."/>
            <person name="Grondin C."/>
        </authorList>
    </citation>
    <scope>NUCLEOTIDE SEQUENCE</scope>
    <source>
        <strain evidence="6">CLIB 1423</strain>
    </source>
</reference>
<dbReference type="PANTHER" id="PTHR42942:SF1">
    <property type="entry name" value="ALKYLTRANSFERASE-LIKE PROTEIN 1"/>
    <property type="match status" value="1"/>
</dbReference>
<name>A0A9P0VY11_9ASCO</name>
<dbReference type="GO" id="GO:0006281">
    <property type="term" value="P:DNA repair"/>
    <property type="evidence" value="ECO:0007669"/>
    <property type="project" value="InterPro"/>
</dbReference>
<dbReference type="Proteomes" id="UP000837801">
    <property type="component" value="Unassembled WGS sequence"/>
</dbReference>
<accession>A0A9P0VY11</accession>